<keyword evidence="9" id="KW-1185">Reference proteome</keyword>
<feature type="compositionally biased region" description="Basic and acidic residues" evidence="6">
    <location>
        <begin position="11"/>
        <end position="20"/>
    </location>
</feature>
<dbReference type="CDD" id="cd00009">
    <property type="entry name" value="AAA"/>
    <property type="match status" value="1"/>
</dbReference>
<dbReference type="SMART" id="SM00382">
    <property type="entry name" value="AAA"/>
    <property type="match status" value="1"/>
</dbReference>
<organism evidence="8 9">
    <name type="scientific">Elysia marginata</name>
    <dbReference type="NCBI Taxonomy" id="1093978"/>
    <lineage>
        <taxon>Eukaryota</taxon>
        <taxon>Metazoa</taxon>
        <taxon>Spiralia</taxon>
        <taxon>Lophotrochozoa</taxon>
        <taxon>Mollusca</taxon>
        <taxon>Gastropoda</taxon>
        <taxon>Heterobranchia</taxon>
        <taxon>Euthyneura</taxon>
        <taxon>Panpulmonata</taxon>
        <taxon>Sacoglossa</taxon>
        <taxon>Placobranchoidea</taxon>
        <taxon>Plakobranchidae</taxon>
        <taxon>Elysia</taxon>
    </lineage>
</organism>
<dbReference type="InterPro" id="IPR041546">
    <property type="entry name" value="ClpA/ClpB_AAA_lid"/>
</dbReference>
<dbReference type="Gene3D" id="3.40.50.300">
    <property type="entry name" value="P-loop containing nucleotide triphosphate hydrolases"/>
    <property type="match status" value="2"/>
</dbReference>
<reference evidence="8 9" key="1">
    <citation type="journal article" date="2021" name="Elife">
        <title>Chloroplast acquisition without the gene transfer in kleptoplastic sea slugs, Plakobranchus ocellatus.</title>
        <authorList>
            <person name="Maeda T."/>
            <person name="Takahashi S."/>
            <person name="Yoshida T."/>
            <person name="Shimamura S."/>
            <person name="Takaki Y."/>
            <person name="Nagai Y."/>
            <person name="Toyoda A."/>
            <person name="Suzuki Y."/>
            <person name="Arimoto A."/>
            <person name="Ishii H."/>
            <person name="Satoh N."/>
            <person name="Nishiyama T."/>
            <person name="Hasebe M."/>
            <person name="Maruyama T."/>
            <person name="Minagawa J."/>
            <person name="Obokata J."/>
            <person name="Shigenobu S."/>
        </authorList>
    </citation>
    <scope>NUCLEOTIDE SEQUENCE [LARGE SCALE GENOMIC DNA]</scope>
</reference>
<protein>
    <submittedName>
        <fullName evidence="8">Chaperone ClpB</fullName>
    </submittedName>
</protein>
<feature type="domain" description="AAA+ ATPase" evidence="7">
    <location>
        <begin position="49"/>
        <end position="195"/>
    </location>
</feature>
<dbReference type="InterPro" id="IPR027417">
    <property type="entry name" value="P-loop_NTPase"/>
</dbReference>
<feature type="compositionally biased region" description="Polar residues" evidence="6">
    <location>
        <begin position="1"/>
        <end position="10"/>
    </location>
</feature>
<feature type="coiled-coil region" evidence="5">
    <location>
        <begin position="257"/>
        <end position="313"/>
    </location>
</feature>
<dbReference type="PANTHER" id="PTHR11638:SF18">
    <property type="entry name" value="HEAT SHOCK PROTEIN 104"/>
    <property type="match status" value="1"/>
</dbReference>
<dbReference type="AlphaFoldDB" id="A0AAV4K306"/>
<dbReference type="PROSITE" id="PS00870">
    <property type="entry name" value="CLPAB_1"/>
    <property type="match status" value="1"/>
</dbReference>
<keyword evidence="1" id="KW-0677">Repeat</keyword>
<dbReference type="GO" id="GO:0016887">
    <property type="term" value="F:ATP hydrolysis activity"/>
    <property type="evidence" value="ECO:0007669"/>
    <property type="project" value="InterPro"/>
</dbReference>
<accession>A0AAV4K306</accession>
<dbReference type="InterPro" id="IPR003593">
    <property type="entry name" value="AAA+_ATPase"/>
</dbReference>
<keyword evidence="3" id="KW-0067">ATP-binding</keyword>
<evidence type="ECO:0000256" key="6">
    <source>
        <dbReference type="SAM" id="MobiDB-lite"/>
    </source>
</evidence>
<dbReference type="SUPFAM" id="SSF52540">
    <property type="entry name" value="P-loop containing nucleoside triphosphate hydrolases"/>
    <property type="match status" value="1"/>
</dbReference>
<evidence type="ECO:0000256" key="5">
    <source>
        <dbReference type="SAM" id="Coils"/>
    </source>
</evidence>
<keyword evidence="4" id="KW-0143">Chaperone</keyword>
<comment type="caution">
    <text evidence="8">The sequence shown here is derived from an EMBL/GenBank/DDBJ whole genome shotgun (WGS) entry which is preliminary data.</text>
</comment>
<dbReference type="GO" id="GO:0034605">
    <property type="term" value="P:cellular response to heat"/>
    <property type="evidence" value="ECO:0007669"/>
    <property type="project" value="TreeGrafter"/>
</dbReference>
<dbReference type="Pfam" id="PF17871">
    <property type="entry name" value="AAA_lid_9"/>
    <property type="match status" value="1"/>
</dbReference>
<sequence length="313" mass="35114">MNVNFQQSQDPLKEFGRNLTDEASSNKLDPIIGRDEEIRRVIRILSRKTKNNPILIGEPGVGKTAIAEGLAQKIVEGSVPENLGDKEIIELDVPALIAGASFQGQFEKRIKDVMKQIKDSGGNIIVFIDEIHTLIGTGKMGQGGMDAAQIIKPMLARGEMRLIGATTLEEHKKYIESDPAFERRLQQVMIDEPSEKESITILRGIKERFENYHKVKISDEAVVQAVKLSKRYISDRFLPDKAIDLIDEAAAGIHTQMNSKPEELEKLEQQLAILKMEKAAILKEKNAKSKIRVKELEPEIKDLESKIVNLKKD</sequence>
<dbReference type="Proteomes" id="UP000762676">
    <property type="component" value="Unassembled WGS sequence"/>
</dbReference>
<feature type="region of interest" description="Disordered" evidence="6">
    <location>
        <begin position="1"/>
        <end position="20"/>
    </location>
</feature>
<proteinExistence type="predicted"/>
<dbReference type="GO" id="GO:0005737">
    <property type="term" value="C:cytoplasm"/>
    <property type="evidence" value="ECO:0007669"/>
    <property type="project" value="TreeGrafter"/>
</dbReference>
<dbReference type="Pfam" id="PF00004">
    <property type="entry name" value="AAA"/>
    <property type="match status" value="1"/>
</dbReference>
<dbReference type="InterPro" id="IPR003959">
    <property type="entry name" value="ATPase_AAA_core"/>
</dbReference>
<evidence type="ECO:0000256" key="1">
    <source>
        <dbReference type="ARBA" id="ARBA00022737"/>
    </source>
</evidence>
<evidence type="ECO:0000313" key="8">
    <source>
        <dbReference type="EMBL" id="GFS27567.1"/>
    </source>
</evidence>
<dbReference type="EMBL" id="BMAT01010535">
    <property type="protein sequence ID" value="GFS27567.1"/>
    <property type="molecule type" value="Genomic_DNA"/>
</dbReference>
<dbReference type="FunFam" id="3.40.50.300:FF:000010">
    <property type="entry name" value="Chaperone clpB 1, putative"/>
    <property type="match status" value="1"/>
</dbReference>
<gene>
    <name evidence="8" type="ORF">ElyMa_005282200</name>
</gene>
<dbReference type="InterPro" id="IPR050130">
    <property type="entry name" value="ClpA_ClpB"/>
</dbReference>
<evidence type="ECO:0000256" key="2">
    <source>
        <dbReference type="ARBA" id="ARBA00022741"/>
    </source>
</evidence>
<evidence type="ECO:0000313" key="9">
    <source>
        <dbReference type="Proteomes" id="UP000762676"/>
    </source>
</evidence>
<evidence type="ECO:0000256" key="4">
    <source>
        <dbReference type="ARBA" id="ARBA00023186"/>
    </source>
</evidence>
<dbReference type="InterPro" id="IPR018368">
    <property type="entry name" value="ClpA/B_CS1"/>
</dbReference>
<dbReference type="GO" id="GO:0005524">
    <property type="term" value="F:ATP binding"/>
    <property type="evidence" value="ECO:0007669"/>
    <property type="project" value="UniProtKB-KW"/>
</dbReference>
<dbReference type="PANTHER" id="PTHR11638">
    <property type="entry name" value="ATP-DEPENDENT CLP PROTEASE"/>
    <property type="match status" value="1"/>
</dbReference>
<evidence type="ECO:0000259" key="7">
    <source>
        <dbReference type="SMART" id="SM00382"/>
    </source>
</evidence>
<keyword evidence="5" id="KW-0175">Coiled coil</keyword>
<name>A0AAV4K306_9GAST</name>
<evidence type="ECO:0000256" key="3">
    <source>
        <dbReference type="ARBA" id="ARBA00022840"/>
    </source>
</evidence>
<keyword evidence="2" id="KW-0547">Nucleotide-binding</keyword>